<keyword evidence="6" id="KW-0732">Signal</keyword>
<dbReference type="PROSITE" id="PS51387">
    <property type="entry name" value="FAD_PCMH"/>
    <property type="match status" value="1"/>
</dbReference>
<keyword evidence="4" id="KW-0274">FAD</keyword>
<gene>
    <name evidence="8" type="ORF">J7T54_001195</name>
</gene>
<evidence type="ECO:0000256" key="5">
    <source>
        <dbReference type="ARBA" id="ARBA00023002"/>
    </source>
</evidence>
<dbReference type="Pfam" id="PF01565">
    <property type="entry name" value="FAD_binding_4"/>
    <property type="match status" value="1"/>
</dbReference>
<reference evidence="8" key="1">
    <citation type="journal article" date="2021" name="J Fungi (Basel)">
        <title>Genomic and Metabolomic Analyses of the Marine Fungus Emericellopsis cladophorae: Insights into Saltwater Adaptability Mechanisms and Its Biosynthetic Potential.</title>
        <authorList>
            <person name="Goncalves M.F.M."/>
            <person name="Hilario S."/>
            <person name="Van de Peer Y."/>
            <person name="Esteves A.C."/>
            <person name="Alves A."/>
        </authorList>
    </citation>
    <scope>NUCLEOTIDE SEQUENCE</scope>
    <source>
        <strain evidence="8">MUM 19.33</strain>
    </source>
</reference>
<comment type="similarity">
    <text evidence="2">Belongs to the oxygen-dependent FAD-linked oxidoreductase family.</text>
</comment>
<dbReference type="Proteomes" id="UP001055219">
    <property type="component" value="Unassembled WGS sequence"/>
</dbReference>
<evidence type="ECO:0000313" key="8">
    <source>
        <dbReference type="EMBL" id="KAI6780691.1"/>
    </source>
</evidence>
<evidence type="ECO:0000256" key="4">
    <source>
        <dbReference type="ARBA" id="ARBA00022827"/>
    </source>
</evidence>
<dbReference type="OrthoDB" id="9983560at2759"/>
<keyword evidence="9" id="KW-1185">Reference proteome</keyword>
<feature type="chain" id="PRO_5040210143" evidence="6">
    <location>
        <begin position="19"/>
        <end position="572"/>
    </location>
</feature>
<keyword evidence="3" id="KW-0285">Flavoprotein</keyword>
<accession>A0A9P9XZU4</accession>
<dbReference type="GO" id="GO:0016491">
    <property type="term" value="F:oxidoreductase activity"/>
    <property type="evidence" value="ECO:0007669"/>
    <property type="project" value="UniProtKB-KW"/>
</dbReference>
<comment type="caution">
    <text evidence="8">The sequence shown here is derived from an EMBL/GenBank/DDBJ whole genome shotgun (WGS) entry which is preliminary data.</text>
</comment>
<dbReference type="InterPro" id="IPR016166">
    <property type="entry name" value="FAD-bd_PCMH"/>
</dbReference>
<dbReference type="InterPro" id="IPR016169">
    <property type="entry name" value="FAD-bd_PCMH_sub2"/>
</dbReference>
<evidence type="ECO:0000259" key="7">
    <source>
        <dbReference type="PROSITE" id="PS51387"/>
    </source>
</evidence>
<evidence type="ECO:0000256" key="1">
    <source>
        <dbReference type="ARBA" id="ARBA00001974"/>
    </source>
</evidence>
<dbReference type="SUPFAM" id="SSF56176">
    <property type="entry name" value="FAD-binding/transporter-associated domain-like"/>
    <property type="match status" value="1"/>
</dbReference>
<dbReference type="Pfam" id="PF08031">
    <property type="entry name" value="BBE"/>
    <property type="match status" value="1"/>
</dbReference>
<dbReference type="AlphaFoldDB" id="A0A9P9XZU4"/>
<dbReference type="InterPro" id="IPR012951">
    <property type="entry name" value="BBE"/>
</dbReference>
<feature type="signal peptide" evidence="6">
    <location>
        <begin position="1"/>
        <end position="18"/>
    </location>
</feature>
<dbReference type="PANTHER" id="PTHR42973:SF39">
    <property type="entry name" value="FAD-BINDING PCMH-TYPE DOMAIN-CONTAINING PROTEIN"/>
    <property type="match status" value="1"/>
</dbReference>
<dbReference type="EMBL" id="JAGIXG020000029">
    <property type="protein sequence ID" value="KAI6780691.1"/>
    <property type="molecule type" value="Genomic_DNA"/>
</dbReference>
<dbReference type="InterPro" id="IPR006094">
    <property type="entry name" value="Oxid_FAD_bind_N"/>
</dbReference>
<evidence type="ECO:0000256" key="6">
    <source>
        <dbReference type="SAM" id="SignalP"/>
    </source>
</evidence>
<keyword evidence="5" id="KW-0560">Oxidoreductase</keyword>
<dbReference type="Gene3D" id="3.30.465.10">
    <property type="match status" value="2"/>
</dbReference>
<evidence type="ECO:0000256" key="2">
    <source>
        <dbReference type="ARBA" id="ARBA00005466"/>
    </source>
</evidence>
<organism evidence="8 9">
    <name type="scientific">Emericellopsis cladophorae</name>
    <dbReference type="NCBI Taxonomy" id="2686198"/>
    <lineage>
        <taxon>Eukaryota</taxon>
        <taxon>Fungi</taxon>
        <taxon>Dikarya</taxon>
        <taxon>Ascomycota</taxon>
        <taxon>Pezizomycotina</taxon>
        <taxon>Sordariomycetes</taxon>
        <taxon>Hypocreomycetidae</taxon>
        <taxon>Hypocreales</taxon>
        <taxon>Bionectriaceae</taxon>
        <taxon>Emericellopsis</taxon>
    </lineage>
</organism>
<comment type="cofactor">
    <cofactor evidence="1">
        <name>FAD</name>
        <dbReference type="ChEBI" id="CHEBI:57692"/>
    </cofactor>
</comment>
<name>A0A9P9XZU4_9HYPO</name>
<dbReference type="RefSeq" id="XP_051361547.1">
    <property type="nucleotide sequence ID" value="XM_051507250.1"/>
</dbReference>
<feature type="domain" description="FAD-binding PCMH-type" evidence="7">
    <location>
        <begin position="119"/>
        <end position="298"/>
    </location>
</feature>
<sequence length="572" mass="61363">MKIHTILSGLMGCAFATGSTIQARQGGPNACRCLPSDDCWPSDNTWDGLNNTVNGQLVKTVPIGSPCHDPTYDAEACNALQQRWTQGSLHLPTDSSPMQMYFANQSCDAFTPRGQPCVLGNYVAYSVKVSQPDDVVAAVKFADKNNLRLVIRNTGHDFFGRSTGAGALSVWTHHLKSTEVIPNYTSKSYSGPAMRFGAGVTGAEAAEAAHKAGLTVVVGGCPSVGVAGGFIQGGGHSTLSTTYGLAADQALEYEVVTATGAILTASPKKNPDLFWALSGGGGGNYAVVTSVIVRAHEASNIGGASMQILAGDVTPATYAAIIAKFHELAPQMADSGATIMYILNGLYFNLAPVTVVDSTGDYVRNEVLGEFIDFLDENNVKYAAGFSTLAFRDHYDRYLGPLPWGSLSSSDYQYGGRLIPRSVVENEPAKLSAAITSLLPDRVIAVGTLGNFNPPHAVSNAVQPKWRSTLIQLQLLTQWSTKPEDWDAMLANQARMTDDFVPRIKAVTPDGAAYMNEADFNEPDWKHAFYGESYEQLAKTKKEWDPKGLFWTLKGVASDQWTVAEDGKMCRA</sequence>
<dbReference type="PANTHER" id="PTHR42973">
    <property type="entry name" value="BINDING OXIDOREDUCTASE, PUTATIVE (AFU_ORTHOLOGUE AFUA_1G17690)-RELATED"/>
    <property type="match status" value="1"/>
</dbReference>
<dbReference type="GO" id="GO:0071949">
    <property type="term" value="F:FAD binding"/>
    <property type="evidence" value="ECO:0007669"/>
    <property type="project" value="InterPro"/>
</dbReference>
<dbReference type="InterPro" id="IPR050416">
    <property type="entry name" value="FAD-linked_Oxidoreductase"/>
</dbReference>
<dbReference type="InterPro" id="IPR036318">
    <property type="entry name" value="FAD-bd_PCMH-like_sf"/>
</dbReference>
<evidence type="ECO:0000313" key="9">
    <source>
        <dbReference type="Proteomes" id="UP001055219"/>
    </source>
</evidence>
<protein>
    <submittedName>
        <fullName evidence="8">6-hydroxy-D-nicotine oxidase-like protein</fullName>
    </submittedName>
</protein>
<dbReference type="GeneID" id="75827714"/>
<proteinExistence type="inferred from homology"/>
<reference evidence="8" key="2">
    <citation type="submission" date="2022-07" db="EMBL/GenBank/DDBJ databases">
        <authorList>
            <person name="Goncalves M.F.M."/>
            <person name="Hilario S."/>
            <person name="Van De Peer Y."/>
            <person name="Esteves A.C."/>
            <person name="Alves A."/>
        </authorList>
    </citation>
    <scope>NUCLEOTIDE SEQUENCE</scope>
    <source>
        <strain evidence="8">MUM 19.33</strain>
    </source>
</reference>
<evidence type="ECO:0000256" key="3">
    <source>
        <dbReference type="ARBA" id="ARBA00022630"/>
    </source>
</evidence>